<feature type="transmembrane region" description="Helical" evidence="1">
    <location>
        <begin position="45"/>
        <end position="66"/>
    </location>
</feature>
<dbReference type="eggNOG" id="ENOG5033BX6">
    <property type="taxonomic scope" value="Bacteria"/>
</dbReference>
<feature type="transmembrane region" description="Helical" evidence="1">
    <location>
        <begin position="6"/>
        <end position="24"/>
    </location>
</feature>
<organism evidence="2 3">
    <name type="scientific">Desulfohalobium retbaense (strain ATCC 49708 / DSM 5692 / JCM 16813 / HR100)</name>
    <dbReference type="NCBI Taxonomy" id="485915"/>
    <lineage>
        <taxon>Bacteria</taxon>
        <taxon>Pseudomonadati</taxon>
        <taxon>Thermodesulfobacteriota</taxon>
        <taxon>Desulfovibrionia</taxon>
        <taxon>Desulfovibrionales</taxon>
        <taxon>Desulfohalobiaceae</taxon>
        <taxon>Desulfohalobium</taxon>
    </lineage>
</organism>
<feature type="transmembrane region" description="Helical" evidence="1">
    <location>
        <begin position="109"/>
        <end position="130"/>
    </location>
</feature>
<keyword evidence="1" id="KW-0812">Transmembrane</keyword>
<keyword evidence="3" id="KW-1185">Reference proteome</keyword>
<dbReference type="HOGENOM" id="CLU_149891_0_0_7"/>
<sequence>MLFFHPLLQFGVILLALFVLWLGWHRFQSLHLHRRGVVFRRRRHVLLGRLTLLLMLAGLFGGLSMAWLTWSSVFITGWHARVAMVIAVLAVTGYATGSHMERVKKRRTWLPLLHGITNAVLVLLALFQIYTGWRVLSMYGII</sequence>
<protein>
    <recommendedName>
        <fullName evidence="4">DUF4079 domain-containing protein</fullName>
    </recommendedName>
</protein>
<feature type="transmembrane region" description="Helical" evidence="1">
    <location>
        <begin position="78"/>
        <end position="97"/>
    </location>
</feature>
<reference evidence="3" key="1">
    <citation type="submission" date="2009-09" db="EMBL/GenBank/DDBJ databases">
        <title>The complete chromosome of Desulfohalobium retbaense DSM 5692.</title>
        <authorList>
            <consortium name="US DOE Joint Genome Institute (JGI-PGF)"/>
            <person name="Lucas S."/>
            <person name="Copeland A."/>
            <person name="Lapidus A."/>
            <person name="Glavina del Rio T."/>
            <person name="Dalin E."/>
            <person name="Tice H."/>
            <person name="Bruce D."/>
            <person name="Goodwin L."/>
            <person name="Pitluck S."/>
            <person name="Kyrpides N."/>
            <person name="Mavromatis K."/>
            <person name="Ivanova N."/>
            <person name="Mikhailova N."/>
            <person name="Munk A.C."/>
            <person name="Brettin T."/>
            <person name="Detter J.C."/>
            <person name="Han C."/>
            <person name="Tapia R."/>
            <person name="Larimer F."/>
            <person name="Land M."/>
            <person name="Hauser L."/>
            <person name="Markowitz V."/>
            <person name="Cheng J.-F."/>
            <person name="Hugenholtz P."/>
            <person name="Woyke T."/>
            <person name="Wu D."/>
            <person name="Spring S."/>
            <person name="Klenk H.-P."/>
            <person name="Eisen J.A."/>
        </authorList>
    </citation>
    <scope>NUCLEOTIDE SEQUENCE [LARGE SCALE GENOMIC DNA]</scope>
    <source>
        <strain evidence="3">DSM 5692</strain>
    </source>
</reference>
<proteinExistence type="predicted"/>
<keyword evidence="1" id="KW-1133">Transmembrane helix</keyword>
<dbReference type="OrthoDB" id="5471348at2"/>
<reference evidence="2 3" key="2">
    <citation type="journal article" date="2010" name="Stand. Genomic Sci.">
        <title>Complete genome sequence of Desulfohalobium retbaense type strain (HR(100)).</title>
        <authorList>
            <person name="Spring S."/>
            <person name="Nolan M."/>
            <person name="Lapidus A."/>
            <person name="Glavina Del Rio T."/>
            <person name="Copeland A."/>
            <person name="Tice H."/>
            <person name="Cheng J.F."/>
            <person name="Lucas S."/>
            <person name="Land M."/>
            <person name="Chen F."/>
            <person name="Bruce D."/>
            <person name="Goodwin L."/>
            <person name="Pitluck S."/>
            <person name="Ivanova N."/>
            <person name="Mavromatis K."/>
            <person name="Mikhailova N."/>
            <person name="Pati A."/>
            <person name="Chen A."/>
            <person name="Palaniappan K."/>
            <person name="Hauser L."/>
            <person name="Chang Y.J."/>
            <person name="Jeffries C.D."/>
            <person name="Munk C."/>
            <person name="Kiss H."/>
            <person name="Chain P."/>
            <person name="Han C."/>
            <person name="Brettin T."/>
            <person name="Detter J.C."/>
            <person name="Schuler E."/>
            <person name="Goker M."/>
            <person name="Rohde M."/>
            <person name="Bristow J."/>
            <person name="Eisen J.A."/>
            <person name="Markowitz V."/>
            <person name="Hugenholtz P."/>
            <person name="Kyrpides N.C."/>
            <person name="Klenk H.P."/>
        </authorList>
    </citation>
    <scope>NUCLEOTIDE SEQUENCE [LARGE SCALE GENOMIC DNA]</scope>
    <source>
        <strain evidence="2 3">DSM 5692</strain>
    </source>
</reference>
<keyword evidence="1" id="KW-0472">Membrane</keyword>
<accession>C8WZ79</accession>
<name>C8WZ79_DESRD</name>
<dbReference type="Proteomes" id="UP000001052">
    <property type="component" value="Chromosome"/>
</dbReference>
<dbReference type="KEGG" id="drt:Dret_0052"/>
<dbReference type="InterPro" id="IPR025067">
    <property type="entry name" value="DUF4079"/>
</dbReference>
<dbReference type="Pfam" id="PF13301">
    <property type="entry name" value="DUF4079"/>
    <property type="match status" value="1"/>
</dbReference>
<dbReference type="EMBL" id="CP001734">
    <property type="protein sequence ID" value="ACV67354.1"/>
    <property type="molecule type" value="Genomic_DNA"/>
</dbReference>
<evidence type="ECO:0000256" key="1">
    <source>
        <dbReference type="SAM" id="Phobius"/>
    </source>
</evidence>
<evidence type="ECO:0000313" key="2">
    <source>
        <dbReference type="EMBL" id="ACV67354.1"/>
    </source>
</evidence>
<gene>
    <name evidence="2" type="ordered locus">Dret_0052</name>
</gene>
<evidence type="ECO:0000313" key="3">
    <source>
        <dbReference type="Proteomes" id="UP000001052"/>
    </source>
</evidence>
<evidence type="ECO:0008006" key="4">
    <source>
        <dbReference type="Google" id="ProtNLM"/>
    </source>
</evidence>
<dbReference type="AlphaFoldDB" id="C8WZ79"/>
<dbReference type="RefSeq" id="WP_015750514.1">
    <property type="nucleotide sequence ID" value="NC_013223.1"/>
</dbReference>